<dbReference type="SUPFAM" id="SSF51658">
    <property type="entry name" value="Xylose isomerase-like"/>
    <property type="match status" value="1"/>
</dbReference>
<proteinExistence type="predicted"/>
<dbReference type="PANTHER" id="PTHR12110">
    <property type="entry name" value="HYDROXYPYRUVATE ISOMERASE"/>
    <property type="match status" value="1"/>
</dbReference>
<dbReference type="InterPro" id="IPR013022">
    <property type="entry name" value="Xyl_isomerase-like_TIM-brl"/>
</dbReference>
<gene>
    <name evidence="2" type="ORF">MUN87_19275</name>
</gene>
<reference evidence="2 3" key="1">
    <citation type="submission" date="2022-04" db="EMBL/GenBank/DDBJ databases">
        <title>Gracilibacillus sp. isolated from saltern.</title>
        <authorList>
            <person name="Won M."/>
            <person name="Lee C.-M."/>
            <person name="Woen H.-Y."/>
            <person name="Kwon S.-W."/>
        </authorList>
    </citation>
    <scope>NUCLEOTIDE SEQUENCE [LARGE SCALE GENOMIC DNA]</scope>
    <source>
        <strain evidence="2 3">SSPM10-3</strain>
    </source>
</reference>
<dbReference type="Gene3D" id="3.20.20.150">
    <property type="entry name" value="Divalent-metal-dependent TIM barrel enzymes"/>
    <property type="match status" value="1"/>
</dbReference>
<dbReference type="Pfam" id="PF01261">
    <property type="entry name" value="AP_endonuc_2"/>
    <property type="match status" value="1"/>
</dbReference>
<evidence type="ECO:0000313" key="3">
    <source>
        <dbReference type="Proteomes" id="UP000831537"/>
    </source>
</evidence>
<evidence type="ECO:0000313" key="2">
    <source>
        <dbReference type="EMBL" id="UOQ84770.1"/>
    </source>
</evidence>
<dbReference type="Proteomes" id="UP000831537">
    <property type="component" value="Chromosome"/>
</dbReference>
<dbReference type="InterPro" id="IPR036237">
    <property type="entry name" value="Xyl_isomerase-like_sf"/>
</dbReference>
<evidence type="ECO:0000259" key="1">
    <source>
        <dbReference type="Pfam" id="PF01261"/>
    </source>
</evidence>
<name>A0ABY4GLD4_9BACI</name>
<dbReference type="InterPro" id="IPR050312">
    <property type="entry name" value="IolE/XylAMocC-like"/>
</dbReference>
<keyword evidence="3" id="KW-1185">Reference proteome</keyword>
<sequence>MKLGMCSITFRHKNTHEIIELTKKAELDAIEWGADVHVPVGDIQTAEDVGARTRNAGLEVSSYGSYYRLAEQEAQHYTFETVCQTAKALGAPAIRVWAGALGSAKASGDYRERVAGDARRIGDLAYAEGISIHLEFHDHTLTDTKESAQQLLQNVSHHNVYTYWQPPNQVSVAERLASIEAVKPWITNIHVFHWYSFEKRMHLSEGIDEWHQYLEKISQDGKERYLLMEFVKDDDVDQFLQDARALQKLKYSNHTS</sequence>
<feature type="domain" description="Xylose isomerase-like TIM barrel" evidence="1">
    <location>
        <begin position="20"/>
        <end position="248"/>
    </location>
</feature>
<accession>A0ABY4GLD4</accession>
<dbReference type="PANTHER" id="PTHR12110:SF41">
    <property type="entry name" value="INOSOSE DEHYDRATASE"/>
    <property type="match status" value="1"/>
</dbReference>
<organism evidence="2 3">
    <name type="scientific">Gracilibacillus salinarum</name>
    <dbReference type="NCBI Taxonomy" id="2932255"/>
    <lineage>
        <taxon>Bacteria</taxon>
        <taxon>Bacillati</taxon>
        <taxon>Bacillota</taxon>
        <taxon>Bacilli</taxon>
        <taxon>Bacillales</taxon>
        <taxon>Bacillaceae</taxon>
        <taxon>Gracilibacillus</taxon>
    </lineage>
</organism>
<protein>
    <submittedName>
        <fullName evidence="2">TIM barrel protein</fullName>
    </submittedName>
</protein>
<dbReference type="EMBL" id="CP095071">
    <property type="protein sequence ID" value="UOQ84770.1"/>
    <property type="molecule type" value="Genomic_DNA"/>
</dbReference>
<dbReference type="RefSeq" id="WP_244742998.1">
    <property type="nucleotide sequence ID" value="NZ_CP095071.1"/>
</dbReference>